<gene>
    <name evidence="2" type="ORF">CU635_00590</name>
    <name evidence="3" type="ORF">CVD25_17915</name>
</gene>
<feature type="signal peptide" evidence="1">
    <location>
        <begin position="1"/>
        <end position="18"/>
    </location>
</feature>
<accession>A0A2N5GST3</accession>
<dbReference type="Proteomes" id="UP000235114">
    <property type="component" value="Unassembled WGS sequence"/>
</dbReference>
<evidence type="ECO:0000313" key="4">
    <source>
        <dbReference type="Proteomes" id="UP000234951"/>
    </source>
</evidence>
<keyword evidence="5" id="KW-1185">Reference proteome</keyword>
<evidence type="ECO:0008006" key="6">
    <source>
        <dbReference type="Google" id="ProtNLM"/>
    </source>
</evidence>
<evidence type="ECO:0000256" key="1">
    <source>
        <dbReference type="SAM" id="SignalP"/>
    </source>
</evidence>
<keyword evidence="1" id="KW-0732">Signal</keyword>
<sequence>MKKIVILWVCICSFVLSACFPTGEQKDSSRSVSVGTASGSTPKFMEMELEENLKINADITGVESKKLKNYSISLKNLDENQILKTFLKDKTIVENREVKNDLFPDYKDKFFGFSDGSYLTMQLGSIRYDDSFYSEREYENVISGSTYFMRNDLKDVFNETTLEGLDKNEAVEKVRNAVKDLGIFQTGNPEVITLDFKTLESEWEDYETKDGSQPRKFEKDDEAYAVIFPVVLDKTNITNKGYSNADNQMEVVGSRIMGVVGKDGLIFLTVQGIYEIGETLKDNISPISLETALEKVKNKYKDVLIKDPILISRIALEYVPTVSTTEGINYKLIPAWVFSGKQDLTIDDKKGGSFKMSADFSILINAETGEELRSGGER</sequence>
<evidence type="ECO:0000313" key="3">
    <source>
        <dbReference type="EMBL" id="PLR92716.1"/>
    </source>
</evidence>
<dbReference type="RefSeq" id="WP_101575233.1">
    <property type="nucleotide sequence ID" value="NZ_PGVA01000001.1"/>
</dbReference>
<reference evidence="3 5" key="2">
    <citation type="submission" date="2017-12" db="EMBL/GenBank/DDBJ databases">
        <title>Comparative Functional Genomics of Dry Heat Resistant strains isolated from the Viking Spacecraft.</title>
        <authorList>
            <person name="Seuylemezian A."/>
            <person name="Cooper K."/>
            <person name="Vaishampayan P."/>
        </authorList>
    </citation>
    <scope>NUCLEOTIDE SEQUENCE [LARGE SCALE GENOMIC DNA]</scope>
    <source>
        <strain evidence="3 5">ATCC 29669</strain>
    </source>
</reference>
<evidence type="ECO:0000313" key="2">
    <source>
        <dbReference type="EMBL" id="PLR86823.1"/>
    </source>
</evidence>
<dbReference type="EMBL" id="PGVA01000001">
    <property type="protein sequence ID" value="PLR86823.1"/>
    <property type="molecule type" value="Genomic_DNA"/>
</dbReference>
<dbReference type="AlphaFoldDB" id="A0A2N5GST3"/>
<proteinExistence type="predicted"/>
<feature type="chain" id="PRO_5043159373" description="CamS family sex pheromone protein" evidence="1">
    <location>
        <begin position="19"/>
        <end position="378"/>
    </location>
</feature>
<protein>
    <recommendedName>
        <fullName evidence="6">CamS family sex pheromone protein</fullName>
    </recommendedName>
</protein>
<comment type="caution">
    <text evidence="2">The sequence shown here is derived from an EMBL/GenBank/DDBJ whole genome shotgun (WGS) entry which is preliminary data.</text>
</comment>
<name>A0A2N5GST3_9BACI</name>
<dbReference type="PROSITE" id="PS51257">
    <property type="entry name" value="PROKAR_LIPOPROTEIN"/>
    <property type="match status" value="1"/>
</dbReference>
<evidence type="ECO:0000313" key="5">
    <source>
        <dbReference type="Proteomes" id="UP000235114"/>
    </source>
</evidence>
<dbReference type="Proteomes" id="UP000234951">
    <property type="component" value="Unassembled WGS sequence"/>
</dbReference>
<dbReference type="OrthoDB" id="2865488at2"/>
<dbReference type="EMBL" id="PGVD01000056">
    <property type="protein sequence ID" value="PLR92716.1"/>
    <property type="molecule type" value="Genomic_DNA"/>
</dbReference>
<reference evidence="2 4" key="1">
    <citation type="submission" date="2017-11" db="EMBL/GenBank/DDBJ databases">
        <title>Comparitive Functional Genomics of Dry Heat Resistant strains isolated from the Viking Spacecraft.</title>
        <authorList>
            <person name="Seuylemezian A."/>
            <person name="Cooper K."/>
            <person name="Vaishampayan P."/>
        </authorList>
    </citation>
    <scope>NUCLEOTIDE SEQUENCE [LARGE SCALE GENOMIC DNA]</scope>
    <source>
        <strain evidence="2 4">M4.6</strain>
    </source>
</reference>
<organism evidence="2 4">
    <name type="scientific">Bacillus canaveralius</name>
    <dbReference type="NCBI Taxonomy" id="1403243"/>
    <lineage>
        <taxon>Bacteria</taxon>
        <taxon>Bacillati</taxon>
        <taxon>Bacillota</taxon>
        <taxon>Bacilli</taxon>
        <taxon>Bacillales</taxon>
        <taxon>Bacillaceae</taxon>
        <taxon>Bacillus</taxon>
    </lineage>
</organism>